<evidence type="ECO:0000256" key="4">
    <source>
        <dbReference type="ARBA" id="ARBA00022540"/>
    </source>
</evidence>
<keyword evidence="5" id="KW-0648">Protein biosynthesis</keyword>
<gene>
    <name evidence="10" type="ORF">UCRPC4_g06609</name>
</gene>
<protein>
    <recommendedName>
        <fullName evidence="6">Translation initiation factor eIF2B subunit gamma</fullName>
    </recommendedName>
    <alternativeName>
        <fullName evidence="7">eIF2B GDP-GTP exchange factor subunit gamma</fullName>
    </alternativeName>
</protein>
<dbReference type="PANTHER" id="PTHR45989:SF1">
    <property type="entry name" value="TRANSLATION INITIATION FACTOR EIF-2B SUBUNIT GAMMA"/>
    <property type="match status" value="1"/>
</dbReference>
<dbReference type="InterPro" id="IPR011004">
    <property type="entry name" value="Trimer_LpxA-like_sf"/>
</dbReference>
<evidence type="ECO:0000256" key="5">
    <source>
        <dbReference type="ARBA" id="ARBA00022917"/>
    </source>
</evidence>
<dbReference type="AlphaFoldDB" id="A0A0G2DXP0"/>
<reference evidence="10 11" key="1">
    <citation type="submission" date="2015-05" db="EMBL/GenBank/DDBJ databases">
        <title>Distinctive expansion of gene families associated with plant cell wall degradation and secondary metabolism in the genomes of grapevine trunk pathogens.</title>
        <authorList>
            <person name="Lawrence D.P."/>
            <person name="Travadon R."/>
            <person name="Rolshausen P.E."/>
            <person name="Baumgartner K."/>
        </authorList>
    </citation>
    <scope>NUCLEOTIDE SEQUENCE [LARGE SCALE GENOMIC DNA]</scope>
    <source>
        <strain evidence="10">UCRPC4</strain>
    </source>
</reference>
<evidence type="ECO:0000256" key="3">
    <source>
        <dbReference type="ARBA" id="ARBA00022490"/>
    </source>
</evidence>
<evidence type="ECO:0000256" key="8">
    <source>
        <dbReference type="ARBA" id="ARBA00046432"/>
    </source>
</evidence>
<comment type="subcellular location">
    <subcellularLocation>
        <location evidence="1">Cytoplasm</location>
        <location evidence="1">Cytosol</location>
    </subcellularLocation>
</comment>
<feature type="domain" description="EIF2B subunit epsilon/gamma LbH" evidence="9">
    <location>
        <begin position="453"/>
        <end position="533"/>
    </location>
</feature>
<evidence type="ECO:0000256" key="1">
    <source>
        <dbReference type="ARBA" id="ARBA00004514"/>
    </source>
</evidence>
<dbReference type="GO" id="GO:0005851">
    <property type="term" value="C:eukaryotic translation initiation factor 2B complex"/>
    <property type="evidence" value="ECO:0007669"/>
    <property type="project" value="TreeGrafter"/>
</dbReference>
<evidence type="ECO:0000259" key="9">
    <source>
        <dbReference type="Pfam" id="PF25084"/>
    </source>
</evidence>
<dbReference type="GO" id="GO:0005085">
    <property type="term" value="F:guanyl-nucleotide exchange factor activity"/>
    <property type="evidence" value="ECO:0007669"/>
    <property type="project" value="TreeGrafter"/>
</dbReference>
<accession>A0A0G2DXP0</accession>
<dbReference type="Proteomes" id="UP000053317">
    <property type="component" value="Unassembled WGS sequence"/>
</dbReference>
<dbReference type="OrthoDB" id="10250549at2759"/>
<dbReference type="InterPro" id="IPR029044">
    <property type="entry name" value="Nucleotide-diphossugar_trans"/>
</dbReference>
<dbReference type="GO" id="GO:0003743">
    <property type="term" value="F:translation initiation factor activity"/>
    <property type="evidence" value="ECO:0007669"/>
    <property type="project" value="UniProtKB-KW"/>
</dbReference>
<organism evidence="10 11">
    <name type="scientific">Phaeomoniella chlamydospora</name>
    <name type="common">Phaeoacremonium chlamydosporum</name>
    <dbReference type="NCBI Taxonomy" id="158046"/>
    <lineage>
        <taxon>Eukaryota</taxon>
        <taxon>Fungi</taxon>
        <taxon>Dikarya</taxon>
        <taxon>Ascomycota</taxon>
        <taxon>Pezizomycotina</taxon>
        <taxon>Eurotiomycetes</taxon>
        <taxon>Chaetothyriomycetidae</taxon>
        <taxon>Phaeomoniellales</taxon>
        <taxon>Phaeomoniellaceae</taxon>
        <taxon>Phaeomoniella</taxon>
    </lineage>
</organism>
<evidence type="ECO:0000313" key="11">
    <source>
        <dbReference type="Proteomes" id="UP000053317"/>
    </source>
</evidence>
<sequence length="582" mass="63282">MPHAVSMPQTGFQALILCGPGVGLTTFTSVPKEYPKALISIANRPMVWYVLDWCYRTGVTDITLVTPPESEPALSAALSQNPYLTSLPSPSATILAPADLKHEMGTAELLRLPEVQQCIKSDFFLLPCDLICDVAGETLLETWMTSMGGLGGVTDGSSLEVFGPKMLGPGGEKGGRRGGLSVYYPTTHREESVKKEECDFVCTTQLDRNSAAAITGVSDTQGSIRKLVWATPMSSLEDDIEENKSWTVRSSLLQRYGFVKCLTTFRDAHIYLFPYWVKDFAKLNDDFESVSEDLVGTWAKAEWRKPSYRSKFNVKEVFNKPRAATTKLTDYYEIPIEEELDLLSLSSTQTTRHTHVKSNSKRDPVSFASRVSGVGGDSPIEADSSPDDIPIVPPMLAYLHNSKPSAPIIRRVDTVPLLLSVSLLLAKLPPTESGTTSSALSHPQKIHPTATIAARTTISNTDTLIGANASVAEKCVIKESIVGHSASIGQGSRLTRCIIMDGAVIGEKCMLTNTVIGKKAVIGPGCDLRDCEVQDGMGVGVRKEGEDDAAVEAKNEKFMIGGFEDDAEDFDDEYMTGDQEEF</sequence>
<dbReference type="GO" id="GO:0005829">
    <property type="term" value="C:cytosol"/>
    <property type="evidence" value="ECO:0007669"/>
    <property type="project" value="UniProtKB-SubCell"/>
</dbReference>
<keyword evidence="4 10" id="KW-0396">Initiation factor</keyword>
<dbReference type="GO" id="GO:0002183">
    <property type="term" value="P:cytoplasmic translational initiation"/>
    <property type="evidence" value="ECO:0007669"/>
    <property type="project" value="TreeGrafter"/>
</dbReference>
<dbReference type="Gene3D" id="2.160.10.10">
    <property type="entry name" value="Hexapeptide repeat proteins"/>
    <property type="match status" value="1"/>
</dbReference>
<dbReference type="InterPro" id="IPR051960">
    <property type="entry name" value="eIF2B_gamma"/>
</dbReference>
<dbReference type="InterPro" id="IPR056764">
    <property type="entry name" value="LbH_EIF2B3/5"/>
</dbReference>
<evidence type="ECO:0000256" key="6">
    <source>
        <dbReference type="ARBA" id="ARBA00044196"/>
    </source>
</evidence>
<dbReference type="SUPFAM" id="SSF51161">
    <property type="entry name" value="Trimeric LpxA-like enzymes"/>
    <property type="match status" value="1"/>
</dbReference>
<dbReference type="EMBL" id="LCWF01000204">
    <property type="protein sequence ID" value="KKY14886.1"/>
    <property type="molecule type" value="Genomic_DNA"/>
</dbReference>
<evidence type="ECO:0000313" key="10">
    <source>
        <dbReference type="EMBL" id="KKY14886.1"/>
    </source>
</evidence>
<evidence type="ECO:0000256" key="7">
    <source>
        <dbReference type="ARBA" id="ARBA00044229"/>
    </source>
</evidence>
<comment type="similarity">
    <text evidence="2">Belongs to the eIF-2B gamma/epsilon subunits family.</text>
</comment>
<dbReference type="Gene3D" id="3.90.550.10">
    <property type="entry name" value="Spore Coat Polysaccharide Biosynthesis Protein SpsA, Chain A"/>
    <property type="match status" value="1"/>
</dbReference>
<proteinExistence type="inferred from homology"/>
<dbReference type="CDD" id="cd04652">
    <property type="entry name" value="LbH_eIF2B_gamma_C"/>
    <property type="match status" value="1"/>
</dbReference>
<evidence type="ECO:0000256" key="2">
    <source>
        <dbReference type="ARBA" id="ARBA00007878"/>
    </source>
</evidence>
<comment type="subunit">
    <text evidence="8">Component of the translation initiation factor 2B (eIF2B) complex which is a heterodecamer of two sets of five different subunits: alpha, beta, gamma, delta and epsilon. Subunits alpha, beta and delta comprise a regulatory subcomplex and subunits epsilon and gamma comprise a catalytic subcomplex. Within the complex, the hexameric regulatory complex resides at the center, with the two heterodimeric catalytic subcomplexes bound on opposite sides.</text>
</comment>
<dbReference type="PANTHER" id="PTHR45989">
    <property type="entry name" value="TRANSLATION INITIATION FACTOR EIF-2B SUBUNIT GAMMA"/>
    <property type="match status" value="1"/>
</dbReference>
<keyword evidence="11" id="KW-1185">Reference proteome</keyword>
<comment type="caution">
    <text evidence="10">The sequence shown here is derived from an EMBL/GenBank/DDBJ whole genome shotgun (WGS) entry which is preliminary data.</text>
</comment>
<name>A0A0G2DXP0_PHACM</name>
<dbReference type="SUPFAM" id="SSF53448">
    <property type="entry name" value="Nucleotide-diphospho-sugar transferases"/>
    <property type="match status" value="1"/>
</dbReference>
<dbReference type="Pfam" id="PF25084">
    <property type="entry name" value="LbH_EIF2B"/>
    <property type="match status" value="1"/>
</dbReference>
<keyword evidence="3" id="KW-0963">Cytoplasm</keyword>
<reference evidence="10 11" key="2">
    <citation type="submission" date="2015-05" db="EMBL/GenBank/DDBJ databases">
        <authorList>
            <person name="Morales-Cruz A."/>
            <person name="Amrine K.C."/>
            <person name="Cantu D."/>
        </authorList>
    </citation>
    <scope>NUCLEOTIDE SEQUENCE [LARGE SCALE GENOMIC DNA]</scope>
    <source>
        <strain evidence="10">UCRPC4</strain>
    </source>
</reference>